<dbReference type="AlphaFoldDB" id="A0A8B7NB60"/>
<protein>
    <submittedName>
        <fullName evidence="6">Fork head domain transcription factor slp1-like</fullName>
    </submittedName>
</protein>
<evidence type="ECO:0000256" key="2">
    <source>
        <dbReference type="PROSITE-ProRule" id="PRU00089"/>
    </source>
</evidence>
<dbReference type="GeneID" id="108668176"/>
<feature type="DNA-binding region" description="Fork-head" evidence="2">
    <location>
        <begin position="115"/>
        <end position="209"/>
    </location>
</feature>
<dbReference type="OrthoDB" id="6230630at2759"/>
<dbReference type="InterPro" id="IPR001766">
    <property type="entry name" value="Fork_head_dom"/>
</dbReference>
<feature type="region of interest" description="Disordered" evidence="3">
    <location>
        <begin position="18"/>
        <end position="114"/>
    </location>
</feature>
<evidence type="ECO:0000256" key="3">
    <source>
        <dbReference type="SAM" id="MobiDB-lite"/>
    </source>
</evidence>
<keyword evidence="1 2" id="KW-0238">DNA-binding</keyword>
<dbReference type="RefSeq" id="XP_018010832.1">
    <property type="nucleotide sequence ID" value="XM_018155343.2"/>
</dbReference>
<feature type="compositionally biased region" description="Basic and acidic residues" evidence="3">
    <location>
        <begin position="79"/>
        <end position="89"/>
    </location>
</feature>
<dbReference type="FunFam" id="1.10.10.10:FF:000135">
    <property type="entry name" value="forkhead box protein G1"/>
    <property type="match status" value="1"/>
</dbReference>
<feature type="compositionally biased region" description="Acidic residues" evidence="3">
    <location>
        <begin position="64"/>
        <end position="78"/>
    </location>
</feature>
<dbReference type="SMART" id="SM00339">
    <property type="entry name" value="FH"/>
    <property type="match status" value="1"/>
</dbReference>
<keyword evidence="5" id="KW-1185">Reference proteome</keyword>
<dbReference type="Proteomes" id="UP000694843">
    <property type="component" value="Unplaced"/>
</dbReference>
<dbReference type="InterPro" id="IPR036388">
    <property type="entry name" value="WH-like_DNA-bd_sf"/>
</dbReference>
<dbReference type="InterPro" id="IPR030456">
    <property type="entry name" value="TF_fork_head_CS_2"/>
</dbReference>
<gene>
    <name evidence="6" type="primary">LOC108668176</name>
</gene>
<evidence type="ECO:0000259" key="4">
    <source>
        <dbReference type="PROSITE" id="PS50039"/>
    </source>
</evidence>
<sequence>MQCAAAPMPRNFTINSILRPTMPDLPDSTMPEFSLAMKLKKEHSDLEEVQNSEENSRDQTLLQPDDEVPEEIEDEVDLGDDRVEDHGEGLDPGNDGEEDANGGGEGGGNKGSHKKPHYSYNALIMMAIRSSPEKRLTLSGIYDFIMTNFPYYRDNRQGWQNSIRHNLSLNKCFVKVPRHYDDPGKGNYWMLDPSADDVFIGNTTGKLRRRSTPSSRNRISSLRHCFLGGVFGPYLYPHSSPAPSLAAAAAAAAATAAYYRSAHISRAHHQLGLPPPHQIAMAYGLPAVHGTPPTGSPAMPSTGTSGIPPTGHSPHFAIGPNSLENFARQFGLSGGGNSYGTSIPSVGHGIDHSGQLPPAIHNSSMGTLPISADLNQVSHLRLSNHDRLLNSILASENHRRPTQYSSAFTVDNLLSSRPKPSLGNVIVLANDSSYFGASRYEESIKASTK</sequence>
<name>A0A8B7NB60_HYAAZ</name>
<dbReference type="GO" id="GO:1990837">
    <property type="term" value="F:sequence-specific double-stranded DNA binding"/>
    <property type="evidence" value="ECO:0007669"/>
    <property type="project" value="TreeGrafter"/>
</dbReference>
<dbReference type="KEGG" id="hazt:108668176"/>
<dbReference type="PANTHER" id="PTHR46617:SF3">
    <property type="entry name" value="FORKHEAD BOX PROTEIN G1"/>
    <property type="match status" value="1"/>
</dbReference>
<organism evidence="5 6">
    <name type="scientific">Hyalella azteca</name>
    <name type="common">Amphipod</name>
    <dbReference type="NCBI Taxonomy" id="294128"/>
    <lineage>
        <taxon>Eukaryota</taxon>
        <taxon>Metazoa</taxon>
        <taxon>Ecdysozoa</taxon>
        <taxon>Arthropoda</taxon>
        <taxon>Crustacea</taxon>
        <taxon>Multicrustacea</taxon>
        <taxon>Malacostraca</taxon>
        <taxon>Eumalacostraca</taxon>
        <taxon>Peracarida</taxon>
        <taxon>Amphipoda</taxon>
        <taxon>Senticaudata</taxon>
        <taxon>Talitrida</taxon>
        <taxon>Talitroidea</taxon>
        <taxon>Hyalellidae</taxon>
        <taxon>Hyalella</taxon>
    </lineage>
</organism>
<dbReference type="GO" id="GO:0005634">
    <property type="term" value="C:nucleus"/>
    <property type="evidence" value="ECO:0007669"/>
    <property type="project" value="UniProtKB-SubCell"/>
</dbReference>
<dbReference type="InterPro" id="IPR036390">
    <property type="entry name" value="WH_DNA-bd_sf"/>
</dbReference>
<dbReference type="SUPFAM" id="SSF46785">
    <property type="entry name" value="Winged helix' DNA-binding domain"/>
    <property type="match status" value="1"/>
</dbReference>
<dbReference type="CDD" id="cd20021">
    <property type="entry name" value="FH_FOXG"/>
    <property type="match status" value="1"/>
</dbReference>
<dbReference type="Gene3D" id="1.10.10.10">
    <property type="entry name" value="Winged helix-like DNA-binding domain superfamily/Winged helix DNA-binding domain"/>
    <property type="match status" value="1"/>
</dbReference>
<dbReference type="GO" id="GO:0003700">
    <property type="term" value="F:DNA-binding transcription factor activity"/>
    <property type="evidence" value="ECO:0007669"/>
    <property type="project" value="InterPro"/>
</dbReference>
<proteinExistence type="predicted"/>
<dbReference type="GO" id="GO:0006357">
    <property type="term" value="P:regulation of transcription by RNA polymerase II"/>
    <property type="evidence" value="ECO:0007669"/>
    <property type="project" value="TreeGrafter"/>
</dbReference>
<comment type="subcellular location">
    <subcellularLocation>
        <location evidence="2">Nucleus</location>
    </subcellularLocation>
</comment>
<feature type="domain" description="Fork-head" evidence="4">
    <location>
        <begin position="115"/>
        <end position="209"/>
    </location>
</feature>
<dbReference type="PROSITE" id="PS00658">
    <property type="entry name" value="FORK_HEAD_2"/>
    <property type="match status" value="1"/>
</dbReference>
<dbReference type="Pfam" id="PF00250">
    <property type="entry name" value="Forkhead"/>
    <property type="match status" value="1"/>
</dbReference>
<dbReference type="PANTHER" id="PTHR46617">
    <property type="entry name" value="FORKHEAD BOX PROTEIN G1"/>
    <property type="match status" value="1"/>
</dbReference>
<evidence type="ECO:0000313" key="6">
    <source>
        <dbReference type="RefSeq" id="XP_018010832.1"/>
    </source>
</evidence>
<keyword evidence="2" id="KW-0539">Nucleus</keyword>
<dbReference type="InterPro" id="IPR047208">
    <property type="entry name" value="FOXG1"/>
</dbReference>
<feature type="compositionally biased region" description="Gly residues" evidence="3">
    <location>
        <begin position="101"/>
        <end position="110"/>
    </location>
</feature>
<evidence type="ECO:0000313" key="5">
    <source>
        <dbReference type="Proteomes" id="UP000694843"/>
    </source>
</evidence>
<accession>A0A8B7NB60</accession>
<reference evidence="6" key="1">
    <citation type="submission" date="2025-08" db="UniProtKB">
        <authorList>
            <consortium name="RefSeq"/>
        </authorList>
    </citation>
    <scope>IDENTIFICATION</scope>
    <source>
        <tissue evidence="6">Whole organism</tissue>
    </source>
</reference>
<dbReference type="PROSITE" id="PS50039">
    <property type="entry name" value="FORK_HEAD_3"/>
    <property type="match status" value="1"/>
</dbReference>
<dbReference type="PRINTS" id="PR00053">
    <property type="entry name" value="FORKHEAD"/>
</dbReference>
<evidence type="ECO:0000256" key="1">
    <source>
        <dbReference type="ARBA" id="ARBA00023125"/>
    </source>
</evidence>